<evidence type="ECO:0000256" key="2">
    <source>
        <dbReference type="ARBA" id="ARBA00023082"/>
    </source>
</evidence>
<evidence type="ECO:0000256" key="1">
    <source>
        <dbReference type="ARBA" id="ARBA00023015"/>
    </source>
</evidence>
<dbReference type="EMBL" id="SZWF01000014">
    <property type="protein sequence ID" value="KAA9393824.1"/>
    <property type="molecule type" value="Genomic_DNA"/>
</dbReference>
<dbReference type="Gene3D" id="1.10.1740.10">
    <property type="match status" value="1"/>
</dbReference>
<dbReference type="GO" id="GO:0006352">
    <property type="term" value="P:DNA-templated transcription initiation"/>
    <property type="evidence" value="ECO:0007669"/>
    <property type="project" value="InterPro"/>
</dbReference>
<dbReference type="SUPFAM" id="SSF88946">
    <property type="entry name" value="Sigma2 domain of RNA polymerase sigma factors"/>
    <property type="match status" value="1"/>
</dbReference>
<evidence type="ECO:0000256" key="3">
    <source>
        <dbReference type="ARBA" id="ARBA00023163"/>
    </source>
</evidence>
<dbReference type="Proteomes" id="UP000325957">
    <property type="component" value="Unassembled WGS sequence"/>
</dbReference>
<keyword evidence="3" id="KW-0804">Transcription</keyword>
<dbReference type="AlphaFoldDB" id="A0A5J5KW43"/>
<gene>
    <name evidence="5" type="ORF">FCK90_10450</name>
</gene>
<dbReference type="Pfam" id="PF04542">
    <property type="entry name" value="Sigma70_r2"/>
    <property type="match status" value="1"/>
</dbReference>
<keyword evidence="1" id="KW-0805">Transcription regulation</keyword>
<dbReference type="GO" id="GO:0016987">
    <property type="term" value="F:sigma factor activity"/>
    <property type="evidence" value="ECO:0007669"/>
    <property type="project" value="UniProtKB-KW"/>
</dbReference>
<comment type="caution">
    <text evidence="5">The sequence shown here is derived from an EMBL/GenBank/DDBJ whole genome shotgun (WGS) entry which is preliminary data.</text>
</comment>
<dbReference type="PANTHER" id="PTHR43133:SF66">
    <property type="entry name" value="ECF RNA POLYMERASE SIGMA FACTOR SIGK"/>
    <property type="match status" value="1"/>
</dbReference>
<accession>A0A5J5KW43</accession>
<evidence type="ECO:0000313" key="5">
    <source>
        <dbReference type="EMBL" id="KAA9393824.1"/>
    </source>
</evidence>
<name>A0A5J5KW43_9MICC</name>
<dbReference type="OrthoDB" id="5243766at2"/>
<sequence>MATTQQTRQDQSARVRLESGSTAAWEAVRAVMGDVVPVIRGKLTAGGAASDVEDVAQETLMSAVRSVSKWDPERGTLTGWVTTIGKRRAVDHLRSRHHQVTAVGISPVGGATSEDVWEVDVAQEGHEDAVVDRLALAAQIHEVLAEVRAVLRCDRTVHRALTLLIDCEGDTELAAKRLGTTTAVVREARRETVRAACVVQRAQGLHRSAQRVTAGALLDCLPAEIGAWTRTITVEAVRAGGFERVRVEAVAAATGWSISTARQRLGDTKWLLSIARTIAETGTIQAAA</sequence>
<dbReference type="InterPro" id="IPR013325">
    <property type="entry name" value="RNA_pol_sigma_r2"/>
</dbReference>
<dbReference type="RefSeq" id="WP_158034241.1">
    <property type="nucleotide sequence ID" value="NZ_ML708620.1"/>
</dbReference>
<feature type="domain" description="RNA polymerase sigma-70 region 2" evidence="4">
    <location>
        <begin position="47"/>
        <end position="96"/>
    </location>
</feature>
<protein>
    <recommendedName>
        <fullName evidence="4">RNA polymerase sigma-70 region 2 domain-containing protein</fullName>
    </recommendedName>
</protein>
<reference evidence="5 6" key="1">
    <citation type="submission" date="2019-05" db="EMBL/GenBank/DDBJ databases">
        <title>Kocuria coralli sp. nov., a novel actinobacterium isolated from coral reef seawater.</title>
        <authorList>
            <person name="Li J."/>
        </authorList>
    </citation>
    <scope>NUCLEOTIDE SEQUENCE [LARGE SCALE GENOMIC DNA]</scope>
    <source>
        <strain evidence="5 6">SCSIO 13007</strain>
    </source>
</reference>
<keyword evidence="2" id="KW-0731">Sigma factor</keyword>
<proteinExistence type="predicted"/>
<dbReference type="InterPro" id="IPR007627">
    <property type="entry name" value="RNA_pol_sigma70_r2"/>
</dbReference>
<dbReference type="InterPro" id="IPR039425">
    <property type="entry name" value="RNA_pol_sigma-70-like"/>
</dbReference>
<keyword evidence="6" id="KW-1185">Reference proteome</keyword>
<organism evidence="5 6">
    <name type="scientific">Kocuria coralli</name>
    <dbReference type="NCBI Taxonomy" id="1461025"/>
    <lineage>
        <taxon>Bacteria</taxon>
        <taxon>Bacillati</taxon>
        <taxon>Actinomycetota</taxon>
        <taxon>Actinomycetes</taxon>
        <taxon>Micrococcales</taxon>
        <taxon>Micrococcaceae</taxon>
        <taxon>Kocuria</taxon>
    </lineage>
</organism>
<evidence type="ECO:0000259" key="4">
    <source>
        <dbReference type="Pfam" id="PF04542"/>
    </source>
</evidence>
<evidence type="ECO:0000313" key="6">
    <source>
        <dbReference type="Proteomes" id="UP000325957"/>
    </source>
</evidence>
<dbReference type="PANTHER" id="PTHR43133">
    <property type="entry name" value="RNA POLYMERASE ECF-TYPE SIGMA FACTO"/>
    <property type="match status" value="1"/>
</dbReference>